<keyword evidence="2" id="KW-1185">Reference proteome</keyword>
<sequence length="164" mass="18271">DPEHYAHIASFFRHAPEAQCDALWRALGEAVEERMSQLGPTDDVWLSAEGNGVIWVHLRVDLRPKTTTTIRIETPSMAWRQMAREKVRGLGACPLRQMRGRSGLDDSLGEEGTLGLGVRVSRRDAGWFARRSGGVGRLAQHPRRVLPRLPSSWPSRSPLASSLL</sequence>
<feature type="non-terminal residue" evidence="1">
    <location>
        <position position="164"/>
    </location>
</feature>
<dbReference type="EMBL" id="CAUYUJ010014661">
    <property type="protein sequence ID" value="CAK0844409.1"/>
    <property type="molecule type" value="Genomic_DNA"/>
</dbReference>
<evidence type="ECO:0000313" key="2">
    <source>
        <dbReference type="Proteomes" id="UP001189429"/>
    </source>
</evidence>
<dbReference type="Proteomes" id="UP001189429">
    <property type="component" value="Unassembled WGS sequence"/>
</dbReference>
<organism evidence="1 2">
    <name type="scientific">Prorocentrum cordatum</name>
    <dbReference type="NCBI Taxonomy" id="2364126"/>
    <lineage>
        <taxon>Eukaryota</taxon>
        <taxon>Sar</taxon>
        <taxon>Alveolata</taxon>
        <taxon>Dinophyceae</taxon>
        <taxon>Prorocentrales</taxon>
        <taxon>Prorocentraceae</taxon>
        <taxon>Prorocentrum</taxon>
    </lineage>
</organism>
<evidence type="ECO:0000313" key="1">
    <source>
        <dbReference type="EMBL" id="CAK0844409.1"/>
    </source>
</evidence>
<comment type="caution">
    <text evidence="1">The sequence shown here is derived from an EMBL/GenBank/DDBJ whole genome shotgun (WGS) entry which is preliminary data.</text>
</comment>
<gene>
    <name evidence="1" type="ORF">PCOR1329_LOCUS38500</name>
</gene>
<dbReference type="InterPro" id="IPR054220">
    <property type="entry name" value="DUF6940"/>
</dbReference>
<feature type="non-terminal residue" evidence="1">
    <location>
        <position position="1"/>
    </location>
</feature>
<dbReference type="Pfam" id="PF22086">
    <property type="entry name" value="DUF6940"/>
    <property type="match status" value="1"/>
</dbReference>
<name>A0ABN9TF86_9DINO</name>
<accession>A0ABN9TF86</accession>
<reference evidence="1" key="1">
    <citation type="submission" date="2023-10" db="EMBL/GenBank/DDBJ databases">
        <authorList>
            <person name="Chen Y."/>
            <person name="Shah S."/>
            <person name="Dougan E. K."/>
            <person name="Thang M."/>
            <person name="Chan C."/>
        </authorList>
    </citation>
    <scope>NUCLEOTIDE SEQUENCE [LARGE SCALE GENOMIC DNA]</scope>
</reference>
<proteinExistence type="predicted"/>
<protein>
    <submittedName>
        <fullName evidence="1">Uncharacterized protein</fullName>
    </submittedName>
</protein>